<evidence type="ECO:0000313" key="2">
    <source>
        <dbReference type="EMBL" id="TCO79158.1"/>
    </source>
</evidence>
<dbReference type="EMBL" id="SLWV01000003">
    <property type="protein sequence ID" value="TCO79158.1"/>
    <property type="molecule type" value="Genomic_DNA"/>
</dbReference>
<gene>
    <name evidence="2" type="ORF">EV214_103210</name>
</gene>
<sequence length="166" mass="18943">MSIHGNTDEIGYTGIQGIGGWLLFFTITAIIRPLYIAYDTFSTFLPVLTGETWYSLTSPSSLFYHRLWKPIIIFELAANIISILLALVALFLLFKKSRFFIKMWLFCAIISILFIGIDIILCSQIPALGRESFEVLFHSLLQSIGYLTIWGLYLKKSSRAKNTFIK</sequence>
<keyword evidence="3" id="KW-1185">Reference proteome</keyword>
<dbReference type="AlphaFoldDB" id="A0A4R2L8W0"/>
<dbReference type="InterPro" id="IPR019690">
    <property type="entry name" value="DUF2569"/>
</dbReference>
<accession>A0A4R2L8W0</accession>
<reference evidence="2 3" key="1">
    <citation type="submission" date="2019-03" db="EMBL/GenBank/DDBJ databases">
        <title>Genomic Encyclopedia of Type Strains, Phase IV (KMG-IV): sequencing the most valuable type-strain genomes for metagenomic binning, comparative biology and taxonomic classification.</title>
        <authorList>
            <person name="Goeker M."/>
        </authorList>
    </citation>
    <scope>NUCLEOTIDE SEQUENCE [LARGE SCALE GENOMIC DNA]</scope>
    <source>
        <strain evidence="2 3">DSM 102940</strain>
    </source>
</reference>
<dbReference type="RefSeq" id="WP_132242911.1">
    <property type="nucleotide sequence ID" value="NZ_SLWV01000003.1"/>
</dbReference>
<feature type="transmembrane region" description="Helical" evidence="1">
    <location>
        <begin position="71"/>
        <end position="93"/>
    </location>
</feature>
<keyword evidence="1" id="KW-0472">Membrane</keyword>
<evidence type="ECO:0000256" key="1">
    <source>
        <dbReference type="SAM" id="Phobius"/>
    </source>
</evidence>
<dbReference type="OrthoDB" id="9155572at2"/>
<keyword evidence="1" id="KW-1133">Transmembrane helix</keyword>
<evidence type="ECO:0000313" key="3">
    <source>
        <dbReference type="Proteomes" id="UP000294919"/>
    </source>
</evidence>
<dbReference type="Proteomes" id="UP000294919">
    <property type="component" value="Unassembled WGS sequence"/>
</dbReference>
<feature type="transmembrane region" description="Helical" evidence="1">
    <location>
        <begin position="135"/>
        <end position="154"/>
    </location>
</feature>
<keyword evidence="1" id="KW-0812">Transmembrane</keyword>
<organism evidence="2 3">
    <name type="scientific">Marinisporobacter balticus</name>
    <dbReference type="NCBI Taxonomy" id="2018667"/>
    <lineage>
        <taxon>Bacteria</taxon>
        <taxon>Bacillati</taxon>
        <taxon>Bacillota</taxon>
        <taxon>Clostridia</taxon>
        <taxon>Peptostreptococcales</taxon>
        <taxon>Thermotaleaceae</taxon>
        <taxon>Marinisporobacter</taxon>
    </lineage>
</organism>
<feature type="transmembrane region" description="Helical" evidence="1">
    <location>
        <begin position="105"/>
        <end position="129"/>
    </location>
</feature>
<dbReference type="Pfam" id="PF10754">
    <property type="entry name" value="DUF2569"/>
    <property type="match status" value="1"/>
</dbReference>
<proteinExistence type="predicted"/>
<protein>
    <submittedName>
        <fullName evidence="2">Uncharacterized protein DUF2569</fullName>
    </submittedName>
</protein>
<name>A0A4R2L8W0_9FIRM</name>
<comment type="caution">
    <text evidence="2">The sequence shown here is derived from an EMBL/GenBank/DDBJ whole genome shotgun (WGS) entry which is preliminary data.</text>
</comment>